<dbReference type="InterPro" id="IPR037219">
    <property type="entry name" value="Peptidase_M41-like"/>
</dbReference>
<evidence type="ECO:0008006" key="3">
    <source>
        <dbReference type="Google" id="ProtNLM"/>
    </source>
</evidence>
<dbReference type="GO" id="GO:0004176">
    <property type="term" value="F:ATP-dependent peptidase activity"/>
    <property type="evidence" value="ECO:0007669"/>
    <property type="project" value="InterPro"/>
</dbReference>
<dbReference type="Gene3D" id="1.20.58.760">
    <property type="entry name" value="Peptidase M41"/>
    <property type="match status" value="1"/>
</dbReference>
<feature type="region of interest" description="Disordered" evidence="1">
    <location>
        <begin position="368"/>
        <end position="414"/>
    </location>
</feature>
<dbReference type="GO" id="GO:0004222">
    <property type="term" value="F:metalloendopeptidase activity"/>
    <property type="evidence" value="ECO:0007669"/>
    <property type="project" value="InterPro"/>
</dbReference>
<feature type="compositionally biased region" description="Polar residues" evidence="1">
    <location>
        <begin position="380"/>
        <end position="393"/>
    </location>
</feature>
<accession>A0A7S2ZIP3</accession>
<dbReference type="EMBL" id="HBHW01012091">
    <property type="protein sequence ID" value="CAE0041428.1"/>
    <property type="molecule type" value="Transcribed_RNA"/>
</dbReference>
<protein>
    <recommendedName>
        <fullName evidence="3">Peptidase M41 domain-containing protein</fullName>
    </recommendedName>
</protein>
<dbReference type="SUPFAM" id="SSF140990">
    <property type="entry name" value="FtsH protease domain-like"/>
    <property type="match status" value="1"/>
</dbReference>
<dbReference type="PANTHER" id="PTHR33471:SF7">
    <property type="entry name" value="ATP-DEPENDENT ZINC METALLOPROTEASE-RELATED"/>
    <property type="match status" value="1"/>
</dbReference>
<dbReference type="PANTHER" id="PTHR33471">
    <property type="entry name" value="ATP-DEPENDENT ZINC METALLOPROTEASE-RELATED"/>
    <property type="match status" value="1"/>
</dbReference>
<feature type="compositionally biased region" description="Basic and acidic residues" evidence="1">
    <location>
        <begin position="394"/>
        <end position="414"/>
    </location>
</feature>
<gene>
    <name evidence="2" type="ORF">RMAR00112_LOCUS9392</name>
</gene>
<dbReference type="AlphaFoldDB" id="A0A7S2ZIP3"/>
<evidence type="ECO:0000256" key="1">
    <source>
        <dbReference type="SAM" id="MobiDB-lite"/>
    </source>
</evidence>
<name>A0A7S2ZIP3_9RHOD</name>
<evidence type="ECO:0000313" key="2">
    <source>
        <dbReference type="EMBL" id="CAE0041428.1"/>
    </source>
</evidence>
<dbReference type="GO" id="GO:0006508">
    <property type="term" value="P:proteolysis"/>
    <property type="evidence" value="ECO:0007669"/>
    <property type="project" value="InterPro"/>
</dbReference>
<reference evidence="2" key="1">
    <citation type="submission" date="2021-01" db="EMBL/GenBank/DDBJ databases">
        <authorList>
            <person name="Corre E."/>
            <person name="Pelletier E."/>
            <person name="Niang G."/>
            <person name="Scheremetjew M."/>
            <person name="Finn R."/>
            <person name="Kale V."/>
            <person name="Holt S."/>
            <person name="Cochrane G."/>
            <person name="Meng A."/>
            <person name="Brown T."/>
            <person name="Cohen L."/>
        </authorList>
    </citation>
    <scope>NUCLEOTIDE SEQUENCE</scope>
    <source>
        <strain evidence="2">CCMP 769</strain>
    </source>
</reference>
<proteinExistence type="predicted"/>
<sequence>MRSTCFVQSGFYGRDARVGRACAARIRTCAVQRRRTRVIVSASFLEPLASDVGDEELVKVVDDLRIAPSTERIDPAFAYSLLDQLRMGKAEFDELAVDVFRTLQNRKILTSFGAFENRHSPGKDKAVSVTKFAEETGIPMSALSPKKSTLQAWQFAGVGVAVGTFFIARLYHVDMYATAISLGAIGAFALDQAFLRGSIFEAIYRSLFPEYREKILKHEAGHLLLAYLLGCPIRGYVIDAYDALLKGIPGQAGTIFTDPRLQNELQNNKLTQKSIDRYSIVVMGGIAAEALEYGQAEGGQSDEVALVSLLAGLRPAWYPDTILNQARWSAQSAILLLRYQRTAYEALVECMRRGAPLGECVRVIEENIRPPETPVEPAQATASDGSQTSSTAEKQPEQPKPTKEEFLKGIADREKDIDSRLAEIDRMLGDMNGPK</sequence>
<organism evidence="2">
    <name type="scientific">Rhodosorus marinus</name>
    <dbReference type="NCBI Taxonomy" id="101924"/>
    <lineage>
        <taxon>Eukaryota</taxon>
        <taxon>Rhodophyta</taxon>
        <taxon>Stylonematophyceae</taxon>
        <taxon>Stylonematales</taxon>
        <taxon>Stylonemataceae</taxon>
        <taxon>Rhodosorus</taxon>
    </lineage>
</organism>
<dbReference type="GO" id="GO:0005524">
    <property type="term" value="F:ATP binding"/>
    <property type="evidence" value="ECO:0007669"/>
    <property type="project" value="InterPro"/>
</dbReference>